<evidence type="ECO:0000313" key="2">
    <source>
        <dbReference type="EMBL" id="MFD1293312.1"/>
    </source>
</evidence>
<dbReference type="Proteomes" id="UP001597241">
    <property type="component" value="Unassembled WGS sequence"/>
</dbReference>
<sequence>MGEIRQNTHLLTSKKLVGSVVTIKEGAAEVSLKITKEMIVDDYLLVHGGFVFGLADYAAMVAINEPTVVLGKAEVKFIKPVIETDELTAIANVTDNSNGKKVMVSVNVFNAKKEVVFEGVFVCFVLEKHILEK</sequence>
<dbReference type="Gene3D" id="3.10.129.10">
    <property type="entry name" value="Hotdog Thioesterase"/>
    <property type="match status" value="1"/>
</dbReference>
<evidence type="ECO:0000313" key="3">
    <source>
        <dbReference type="Proteomes" id="UP001597241"/>
    </source>
</evidence>
<comment type="caution">
    <text evidence="2">The sequence shown here is derived from an EMBL/GenBank/DDBJ whole genome shotgun (WGS) entry which is preliminary data.</text>
</comment>
<dbReference type="InterPro" id="IPR006683">
    <property type="entry name" value="Thioestr_dom"/>
</dbReference>
<name>A0ABW3WN21_9FLAO</name>
<dbReference type="PANTHER" id="PTHR42856">
    <property type="entry name" value="ACYL-COENZYME A THIOESTERASE PAAI"/>
    <property type="match status" value="1"/>
</dbReference>
<dbReference type="Pfam" id="PF03061">
    <property type="entry name" value="4HBT"/>
    <property type="match status" value="1"/>
</dbReference>
<accession>A0ABW3WN21</accession>
<keyword evidence="3" id="KW-1185">Reference proteome</keyword>
<dbReference type="EMBL" id="JBHTMV010000003">
    <property type="protein sequence ID" value="MFD1293312.1"/>
    <property type="molecule type" value="Genomic_DNA"/>
</dbReference>
<dbReference type="InterPro" id="IPR052723">
    <property type="entry name" value="Acyl-CoA_thioesterase_PaaI"/>
</dbReference>
<protein>
    <submittedName>
        <fullName evidence="2">Hotdog domain-containing protein</fullName>
    </submittedName>
</protein>
<dbReference type="RefSeq" id="WP_386808491.1">
    <property type="nucleotide sequence ID" value="NZ_JBHTMV010000003.1"/>
</dbReference>
<gene>
    <name evidence="2" type="ORF">ACFQ5N_05640</name>
</gene>
<feature type="domain" description="Thioesterase" evidence="1">
    <location>
        <begin position="46"/>
        <end position="115"/>
    </location>
</feature>
<dbReference type="InterPro" id="IPR029069">
    <property type="entry name" value="HotDog_dom_sf"/>
</dbReference>
<dbReference type="SUPFAM" id="SSF54637">
    <property type="entry name" value="Thioesterase/thiol ester dehydrase-isomerase"/>
    <property type="match status" value="1"/>
</dbReference>
<dbReference type="PANTHER" id="PTHR42856:SF1">
    <property type="entry name" value="ACYL-COENZYME A THIOESTERASE PAAI"/>
    <property type="match status" value="1"/>
</dbReference>
<reference evidence="3" key="1">
    <citation type="journal article" date="2019" name="Int. J. Syst. Evol. Microbiol.">
        <title>The Global Catalogue of Microorganisms (GCM) 10K type strain sequencing project: providing services to taxonomists for standard genome sequencing and annotation.</title>
        <authorList>
            <consortium name="The Broad Institute Genomics Platform"/>
            <consortium name="The Broad Institute Genome Sequencing Center for Infectious Disease"/>
            <person name="Wu L."/>
            <person name="Ma J."/>
        </authorList>
    </citation>
    <scope>NUCLEOTIDE SEQUENCE [LARGE SCALE GENOMIC DNA]</scope>
    <source>
        <strain evidence="3">CCUG 62221</strain>
    </source>
</reference>
<evidence type="ECO:0000259" key="1">
    <source>
        <dbReference type="Pfam" id="PF03061"/>
    </source>
</evidence>
<organism evidence="2 3">
    <name type="scientific">Lutibacter holmesii</name>
    <dbReference type="NCBI Taxonomy" id="1137985"/>
    <lineage>
        <taxon>Bacteria</taxon>
        <taxon>Pseudomonadati</taxon>
        <taxon>Bacteroidota</taxon>
        <taxon>Flavobacteriia</taxon>
        <taxon>Flavobacteriales</taxon>
        <taxon>Flavobacteriaceae</taxon>
        <taxon>Lutibacter</taxon>
    </lineage>
</organism>
<proteinExistence type="predicted"/>